<comment type="caution">
    <text evidence="1">The sequence shown here is derived from an EMBL/GenBank/DDBJ whole genome shotgun (WGS) entry which is preliminary data.</text>
</comment>
<name>A0A1Y2GFB2_9FUNG</name>
<keyword evidence="2" id="KW-1185">Reference proteome</keyword>
<dbReference type="InParanoid" id="A0A1Y2GFB2"/>
<dbReference type="OrthoDB" id="432447at2759"/>
<evidence type="ECO:0000313" key="1">
    <source>
        <dbReference type="EMBL" id="ORZ09127.1"/>
    </source>
</evidence>
<dbReference type="SUPFAM" id="SSF52540">
    <property type="entry name" value="P-loop containing nucleoside triphosphate hydrolases"/>
    <property type="match status" value="1"/>
</dbReference>
<accession>A0A1Y2GFB2</accession>
<dbReference type="RefSeq" id="XP_021878754.1">
    <property type="nucleotide sequence ID" value="XM_022020439.1"/>
</dbReference>
<dbReference type="GeneID" id="33562283"/>
<reference evidence="1 2" key="1">
    <citation type="submission" date="2016-07" db="EMBL/GenBank/DDBJ databases">
        <title>Pervasive Adenine N6-methylation of Active Genes in Fungi.</title>
        <authorList>
            <consortium name="DOE Joint Genome Institute"/>
            <person name="Mondo S.J."/>
            <person name="Dannebaum R.O."/>
            <person name="Kuo R.C."/>
            <person name="Labutti K."/>
            <person name="Haridas S."/>
            <person name="Kuo A."/>
            <person name="Salamov A."/>
            <person name="Ahrendt S.R."/>
            <person name="Lipzen A."/>
            <person name="Sullivan W."/>
            <person name="Andreopoulos W.B."/>
            <person name="Clum A."/>
            <person name="Lindquist E."/>
            <person name="Daum C."/>
            <person name="Ramamoorthy G.K."/>
            <person name="Gryganskyi A."/>
            <person name="Culley D."/>
            <person name="Magnuson J.K."/>
            <person name="James T.Y."/>
            <person name="O'Malley M.A."/>
            <person name="Stajich J.E."/>
            <person name="Spatafora J.W."/>
            <person name="Visel A."/>
            <person name="Grigoriev I.V."/>
        </authorList>
    </citation>
    <scope>NUCLEOTIDE SEQUENCE [LARGE SCALE GENOMIC DNA]</scope>
    <source>
        <strain evidence="1 2">NRRL 3116</strain>
    </source>
</reference>
<sequence>PKLVILVGLPGSGKSHLVTTLMQGFPEHFERISQDELGSRAVCERLLAQNMRRQQQSLAVRGPGKALPMTVFIDRCNPTMAERKEWYELAFQPDETAMVWFSRNIEQCIKRVDSRENHPTVEAGKGDKVVRSFAKGFEFPN</sequence>
<protein>
    <submittedName>
        <fullName evidence="1">AAA domain-domain-containing protein</fullName>
    </submittedName>
</protein>
<proteinExistence type="predicted"/>
<dbReference type="Gene3D" id="3.40.50.300">
    <property type="entry name" value="P-loop containing nucleotide triphosphate hydrolases"/>
    <property type="match status" value="1"/>
</dbReference>
<dbReference type="EMBL" id="MCFF01000035">
    <property type="protein sequence ID" value="ORZ09127.1"/>
    <property type="molecule type" value="Genomic_DNA"/>
</dbReference>
<dbReference type="InterPro" id="IPR027417">
    <property type="entry name" value="P-loop_NTPase"/>
</dbReference>
<dbReference type="STRING" id="64571.A0A1Y2GFB2"/>
<dbReference type="Pfam" id="PF13671">
    <property type="entry name" value="AAA_33"/>
    <property type="match status" value="1"/>
</dbReference>
<feature type="non-terminal residue" evidence="1">
    <location>
        <position position="141"/>
    </location>
</feature>
<organism evidence="1 2">
    <name type="scientific">Lobosporangium transversale</name>
    <dbReference type="NCBI Taxonomy" id="64571"/>
    <lineage>
        <taxon>Eukaryota</taxon>
        <taxon>Fungi</taxon>
        <taxon>Fungi incertae sedis</taxon>
        <taxon>Mucoromycota</taxon>
        <taxon>Mortierellomycotina</taxon>
        <taxon>Mortierellomycetes</taxon>
        <taxon>Mortierellales</taxon>
        <taxon>Mortierellaceae</taxon>
        <taxon>Lobosporangium</taxon>
    </lineage>
</organism>
<feature type="non-terminal residue" evidence="1">
    <location>
        <position position="1"/>
    </location>
</feature>
<evidence type="ECO:0000313" key="2">
    <source>
        <dbReference type="Proteomes" id="UP000193648"/>
    </source>
</evidence>
<gene>
    <name evidence="1" type="ORF">BCR41DRAFT_296673</name>
</gene>
<dbReference type="AlphaFoldDB" id="A0A1Y2GFB2"/>
<dbReference type="Proteomes" id="UP000193648">
    <property type="component" value="Unassembled WGS sequence"/>
</dbReference>